<evidence type="ECO:0000313" key="1">
    <source>
        <dbReference type="EMBL" id="SUZ82112.1"/>
    </source>
</evidence>
<name>A0A381QRU9_9ZZZZ</name>
<reference evidence="1" key="1">
    <citation type="submission" date="2018-05" db="EMBL/GenBank/DDBJ databases">
        <authorList>
            <person name="Lanie J.A."/>
            <person name="Ng W.-L."/>
            <person name="Kazmierczak K.M."/>
            <person name="Andrzejewski T.M."/>
            <person name="Davidsen T.M."/>
            <person name="Wayne K.J."/>
            <person name="Tettelin H."/>
            <person name="Glass J.I."/>
            <person name="Rusch D."/>
            <person name="Podicherti R."/>
            <person name="Tsui H.-C.T."/>
            <person name="Winkler M.E."/>
        </authorList>
    </citation>
    <scope>NUCLEOTIDE SEQUENCE</scope>
</reference>
<accession>A0A381QRU9</accession>
<gene>
    <name evidence="1" type="ORF">METZ01_LOCUS34966</name>
</gene>
<evidence type="ECO:0008006" key="2">
    <source>
        <dbReference type="Google" id="ProtNLM"/>
    </source>
</evidence>
<proteinExistence type="predicted"/>
<sequence>VSSRLPQGPEPNANDLSLACFFPIHSSKNDSLLYSDGWVAFTYTFGDAVRSEHMSNKPSYIGTLTAIANAERGGYELFKAWASSTRDARLRTALNTVAVREAEHSWAFEKRLGELGYPLEPAKSKGANEIVKLAGSRSADTKKFHALGIGVKQSSNSDNQGDRLLGLLSDTTIDSKTGELLGRFICEERDSGRLLTDAYKSMQRRLRYKKKQEK</sequence>
<dbReference type="AlphaFoldDB" id="A0A381QRU9"/>
<dbReference type="EMBL" id="UINC01001492">
    <property type="protein sequence ID" value="SUZ82112.1"/>
    <property type="molecule type" value="Genomic_DNA"/>
</dbReference>
<organism evidence="1">
    <name type="scientific">marine metagenome</name>
    <dbReference type="NCBI Taxonomy" id="408172"/>
    <lineage>
        <taxon>unclassified sequences</taxon>
        <taxon>metagenomes</taxon>
        <taxon>ecological metagenomes</taxon>
    </lineage>
</organism>
<feature type="non-terminal residue" evidence="1">
    <location>
        <position position="1"/>
    </location>
</feature>
<protein>
    <recommendedName>
        <fullName evidence="2">Rubrerythrin diiron-binding domain-containing protein</fullName>
    </recommendedName>
</protein>